<accession>A0A2H3UBC8</accession>
<dbReference type="PANTHER" id="PTHR47706">
    <property type="entry name" value="NMRA-LIKE FAMILY PROTEIN"/>
    <property type="match status" value="1"/>
</dbReference>
<evidence type="ECO:0000259" key="4">
    <source>
        <dbReference type="Pfam" id="PF05368"/>
    </source>
</evidence>
<dbReference type="AlphaFoldDB" id="A0A2H3UBC8"/>
<dbReference type="Proteomes" id="UP000219369">
    <property type="component" value="Unassembled WGS sequence"/>
</dbReference>
<dbReference type="InterPro" id="IPR051609">
    <property type="entry name" value="NmrA/Isoflavone_reductase-like"/>
</dbReference>
<name>A0A2H3UBC8_FUSOX</name>
<dbReference type="Gene3D" id="3.40.50.720">
    <property type="entry name" value="NAD(P)-binding Rossmann-like Domain"/>
    <property type="match status" value="1"/>
</dbReference>
<organism evidence="5 6">
    <name type="scientific">Fusarium oxysporum</name>
    <name type="common">Fusarium vascular wilt</name>
    <dbReference type="NCBI Taxonomy" id="5507"/>
    <lineage>
        <taxon>Eukaryota</taxon>
        <taxon>Fungi</taxon>
        <taxon>Dikarya</taxon>
        <taxon>Ascomycota</taxon>
        <taxon>Pezizomycotina</taxon>
        <taxon>Sordariomycetes</taxon>
        <taxon>Hypocreomycetidae</taxon>
        <taxon>Hypocreales</taxon>
        <taxon>Nectriaceae</taxon>
        <taxon>Fusarium</taxon>
        <taxon>Fusarium oxysporum species complex</taxon>
    </lineage>
</organism>
<gene>
    <name evidence="5" type="ORF">FRV6_15357</name>
</gene>
<feature type="domain" description="NmrA-like" evidence="4">
    <location>
        <begin position="6"/>
        <end position="222"/>
    </location>
</feature>
<dbReference type="EMBL" id="FMJY01000010">
    <property type="protein sequence ID" value="SCO91229.1"/>
    <property type="molecule type" value="Genomic_DNA"/>
</dbReference>
<dbReference type="OrthoDB" id="419598at2759"/>
<evidence type="ECO:0000256" key="2">
    <source>
        <dbReference type="ARBA" id="ARBA00022857"/>
    </source>
</evidence>
<dbReference type="InterPro" id="IPR036291">
    <property type="entry name" value="NAD(P)-bd_dom_sf"/>
</dbReference>
<evidence type="ECO:0000256" key="1">
    <source>
        <dbReference type="ARBA" id="ARBA00005725"/>
    </source>
</evidence>
<dbReference type="GO" id="GO:0016491">
    <property type="term" value="F:oxidoreductase activity"/>
    <property type="evidence" value="ECO:0007669"/>
    <property type="project" value="UniProtKB-KW"/>
</dbReference>
<dbReference type="VEuPathDB" id="FungiDB:FOC1_g10004924"/>
<keyword evidence="3" id="KW-0560">Oxidoreductase</keyword>
<evidence type="ECO:0000313" key="6">
    <source>
        <dbReference type="Proteomes" id="UP000219369"/>
    </source>
</evidence>
<dbReference type="Pfam" id="PF05368">
    <property type="entry name" value="NmrA"/>
    <property type="match status" value="1"/>
</dbReference>
<evidence type="ECO:0000313" key="5">
    <source>
        <dbReference type="EMBL" id="SCO91229.1"/>
    </source>
</evidence>
<dbReference type="PANTHER" id="PTHR47706:SF4">
    <property type="entry name" value="NMRA-LIKE DOMAIN-CONTAINING PROTEIN"/>
    <property type="match status" value="1"/>
</dbReference>
<proteinExistence type="inferred from homology"/>
<dbReference type="SUPFAM" id="SSF51735">
    <property type="entry name" value="NAD(P)-binding Rossmann-fold domains"/>
    <property type="match status" value="1"/>
</dbReference>
<dbReference type="InterPro" id="IPR008030">
    <property type="entry name" value="NmrA-like"/>
</dbReference>
<evidence type="ECO:0000256" key="3">
    <source>
        <dbReference type="ARBA" id="ARBA00023002"/>
    </source>
</evidence>
<keyword evidence="2" id="KW-0521">NADP</keyword>
<comment type="similarity">
    <text evidence="1">Belongs to the NmrA-type oxidoreductase family. Isoflavone reductase subfamily.</text>
</comment>
<dbReference type="VEuPathDB" id="FungiDB:FOMG_16226"/>
<protein>
    <submittedName>
        <fullName evidence="5">Related to 2`-hydroxyisoflavone reductase</fullName>
    </submittedName>
</protein>
<reference evidence="6" key="1">
    <citation type="submission" date="2016-09" db="EMBL/GenBank/DDBJ databases">
        <authorList>
            <person name="Guldener U."/>
        </authorList>
    </citation>
    <scope>NUCLEOTIDE SEQUENCE [LARGE SCALE GENOMIC DNA]</scope>
    <source>
        <strain evidence="6">V64-1</strain>
    </source>
</reference>
<sequence length="227" mass="25775">MVKVAIAGVGELVQEVIRILLEGGRHEVTALSRKESPGNHPSGLRWCKIDYDNKQQLTQTLRRFDVVLSFILVFSDEAYQAQLNLIDAVVQAGVKRFSPSEWWVSVLDHYPMCGYKVQTRQYLENLNKNGKVLEYCLFTPRIFMDYLSPPEKLSERNLSHSGLFIDFDKCRAVLPEEMDAVVSFTAIDDFTAIVSEALEYKDEWPVIGGISGNKLTISDLLQLGERI</sequence>